<evidence type="ECO:0000256" key="1">
    <source>
        <dbReference type="ARBA" id="ARBA00011738"/>
    </source>
</evidence>
<dbReference type="PROSITE" id="PS50405">
    <property type="entry name" value="GST_CTER"/>
    <property type="match status" value="1"/>
</dbReference>
<dbReference type="GeneID" id="106806083"/>
<dbReference type="InterPro" id="IPR036282">
    <property type="entry name" value="Glutathione-S-Trfase_C_sf"/>
</dbReference>
<dbReference type="SFLD" id="SFLDG00358">
    <property type="entry name" value="Main_(cytGST)"/>
    <property type="match status" value="1"/>
</dbReference>
<dbReference type="Proteomes" id="UP000695022">
    <property type="component" value="Unplaced"/>
</dbReference>
<dbReference type="Pfam" id="PF00043">
    <property type="entry name" value="GST_C"/>
    <property type="match status" value="1"/>
</dbReference>
<evidence type="ECO:0000259" key="3">
    <source>
        <dbReference type="PROSITE" id="PS50405"/>
    </source>
</evidence>
<dbReference type="PROSITE" id="PS50404">
    <property type="entry name" value="GST_NTER"/>
    <property type="match status" value="1"/>
</dbReference>
<dbReference type="InterPro" id="IPR004045">
    <property type="entry name" value="Glutathione_S-Trfase_N"/>
</dbReference>
<dbReference type="Gene3D" id="3.40.30.10">
    <property type="entry name" value="Glutaredoxin"/>
    <property type="match status" value="1"/>
</dbReference>
<evidence type="ECO:0000313" key="4">
    <source>
        <dbReference type="Proteomes" id="UP000695022"/>
    </source>
</evidence>
<dbReference type="SFLD" id="SFLDG01153">
    <property type="entry name" value="Main.4:_Theta-like"/>
    <property type="match status" value="1"/>
</dbReference>
<gene>
    <name evidence="5" type="primary">LOC106806083</name>
</gene>
<protein>
    <submittedName>
        <fullName evidence="5">Glutathione S-transferase 1, isoform C-like</fullName>
    </submittedName>
</protein>
<reference evidence="5" key="1">
    <citation type="submission" date="2025-08" db="UniProtKB">
        <authorList>
            <consortium name="RefSeq"/>
        </authorList>
    </citation>
    <scope>IDENTIFICATION</scope>
</reference>
<dbReference type="SUPFAM" id="SSF47616">
    <property type="entry name" value="GST C-terminal domain-like"/>
    <property type="match status" value="1"/>
</dbReference>
<dbReference type="SUPFAM" id="SSF52833">
    <property type="entry name" value="Thioredoxin-like"/>
    <property type="match status" value="1"/>
</dbReference>
<dbReference type="InterPro" id="IPR004046">
    <property type="entry name" value="GST_C"/>
</dbReference>
<dbReference type="PANTHER" id="PTHR43969">
    <property type="entry name" value="GLUTATHIONE S TRANSFERASE D10, ISOFORM A-RELATED"/>
    <property type="match status" value="1"/>
</dbReference>
<name>A0ABM1DU00_PRICU</name>
<dbReference type="InterPro" id="IPR010987">
    <property type="entry name" value="Glutathione-S-Trfase_C-like"/>
</dbReference>
<dbReference type="Pfam" id="PF13417">
    <property type="entry name" value="GST_N_3"/>
    <property type="match status" value="1"/>
</dbReference>
<dbReference type="InterPro" id="IPR036249">
    <property type="entry name" value="Thioredoxin-like_sf"/>
</dbReference>
<evidence type="ECO:0000313" key="5">
    <source>
        <dbReference type="RefSeq" id="XP_014663421.1"/>
    </source>
</evidence>
<keyword evidence="4" id="KW-1185">Reference proteome</keyword>
<dbReference type="Gene3D" id="1.20.1050.10">
    <property type="match status" value="1"/>
</dbReference>
<feature type="domain" description="GST C-terminal" evidence="3">
    <location>
        <begin position="122"/>
        <end position="248"/>
    </location>
</feature>
<comment type="subunit">
    <text evidence="1">Homodimer.</text>
</comment>
<dbReference type="InterPro" id="IPR040079">
    <property type="entry name" value="Glutathione_S-Trfase"/>
</dbReference>
<accession>A0ABM1DU00</accession>
<feature type="domain" description="GST N-terminal" evidence="2">
    <location>
        <begin position="35"/>
        <end position="116"/>
    </location>
</feature>
<proteinExistence type="predicted"/>
<dbReference type="RefSeq" id="XP_014663421.1">
    <property type="nucleotide sequence ID" value="XM_014807935.1"/>
</dbReference>
<organism evidence="4 5">
    <name type="scientific">Priapulus caudatus</name>
    <name type="common">Priapulid worm</name>
    <dbReference type="NCBI Taxonomy" id="37621"/>
    <lineage>
        <taxon>Eukaryota</taxon>
        <taxon>Metazoa</taxon>
        <taxon>Ecdysozoa</taxon>
        <taxon>Scalidophora</taxon>
        <taxon>Priapulida</taxon>
        <taxon>Priapulimorpha</taxon>
        <taxon>Priapulimorphida</taxon>
        <taxon>Priapulidae</taxon>
        <taxon>Priapulus</taxon>
    </lineage>
</organism>
<evidence type="ECO:0000259" key="2">
    <source>
        <dbReference type="PROSITE" id="PS50404"/>
    </source>
</evidence>
<sequence>MSRPVDIYRTANVRNGIQGTARAYRSPASSPSENDVIKIYYHPISPPSRNVMMVAKELGVPHELRHVDLFKGEHKTEEFLRINPFGTLPSLVDEGFIVCESRAIVTYLANRYGKDDNLYPKDPRQRTRVDSALQFDVADLWPAIKALQKPQLFGKTPAADAEEAVLAQLRHVDRMLSERKYLVSDHVTLADICVLSSVTFLECFGNFSIDQFENVSLWVDQLKRELRCYDVVNEGFELWKADNRKRQE</sequence>
<dbReference type="SFLD" id="SFLDS00019">
    <property type="entry name" value="Glutathione_Transferase_(cytos"/>
    <property type="match status" value="1"/>
</dbReference>
<dbReference type="PANTHER" id="PTHR43969:SF9">
    <property type="entry name" value="GLUTATHIONE S TRANSFERASE D10, ISOFORM A-RELATED"/>
    <property type="match status" value="1"/>
</dbReference>
<dbReference type="CDD" id="cd03045">
    <property type="entry name" value="GST_N_Delta_Epsilon"/>
    <property type="match status" value="1"/>
</dbReference>